<accession>A0ABS9BD51</accession>
<keyword evidence="3" id="KW-1185">Reference proteome</keyword>
<dbReference type="Gene3D" id="2.40.160.60">
    <property type="entry name" value="Outer membrane protein transport protein (OMPP1/FadL/TodX)"/>
    <property type="match status" value="1"/>
</dbReference>
<reference evidence="2 3" key="1">
    <citation type="submission" date="2022-01" db="EMBL/GenBank/DDBJ databases">
        <title>Flavihumibacter sp. nov., isolated from sediment of a river.</title>
        <authorList>
            <person name="Liu H."/>
        </authorList>
    </citation>
    <scope>NUCLEOTIDE SEQUENCE [LARGE SCALE GENOMIC DNA]</scope>
    <source>
        <strain evidence="2 3">RY-1</strain>
    </source>
</reference>
<sequence length="519" mass="57183">MRKKILLVSFSFCSLIGFAQVPEDALRMSWNTPGGTARNQAIGGVMGSLGGDITSNFINPAGIGIYRTSEVVISPGFNFLNNNGTFRGTKTSQNNSNAFFGTSGFVLGIPSNPRSRNKSSSAFSIAINRAADFNQKINYRGQNDFSSFSEAYASEIANSGLSLDDALNSNSISFPARMGLYTYLVDTLTTPGFGTEVVASPLRYAFEQDTAFLLNQDNYIESKGGITELAFSFAGSSKEKIFWGVSLGVPIMNYERASTLTESDATGNNTNYFKETYLRERFTSRGVGLNLKMGLIVRPVESIRLGAAIHTPTIYGMRETYDAELFADLENYNAPTTVNVGTLNEGFTPEYRYDLTSPWKFLVSGAYIFREVEDTRQQKGFISADLEYVTHSSSRFRDAELDGSGSNNYFNAVNNVIRDIYKGTLNMKIGGELKFNTIMARAGFAYYGNPYRDEALNGKRMFISGGLGYRNKGYFIDLAYVHRITNDVNFPYRLNDKANTFADLRGGGGNVVATVGFKF</sequence>
<evidence type="ECO:0000313" key="2">
    <source>
        <dbReference type="EMBL" id="MCF1713495.1"/>
    </source>
</evidence>
<evidence type="ECO:0000256" key="1">
    <source>
        <dbReference type="SAM" id="SignalP"/>
    </source>
</evidence>
<gene>
    <name evidence="2" type="ORF">L0U88_02490</name>
</gene>
<dbReference type="RefSeq" id="WP_234864025.1">
    <property type="nucleotide sequence ID" value="NZ_JAKEVY010000001.1"/>
</dbReference>
<comment type="caution">
    <text evidence="2">The sequence shown here is derived from an EMBL/GenBank/DDBJ whole genome shotgun (WGS) entry which is preliminary data.</text>
</comment>
<organism evidence="2 3">
    <name type="scientific">Flavihumibacter fluminis</name>
    <dbReference type="NCBI Taxonomy" id="2909236"/>
    <lineage>
        <taxon>Bacteria</taxon>
        <taxon>Pseudomonadati</taxon>
        <taxon>Bacteroidota</taxon>
        <taxon>Chitinophagia</taxon>
        <taxon>Chitinophagales</taxon>
        <taxon>Chitinophagaceae</taxon>
        <taxon>Flavihumibacter</taxon>
    </lineage>
</organism>
<name>A0ABS9BD51_9BACT</name>
<proteinExistence type="predicted"/>
<protein>
    <submittedName>
        <fullName evidence="2">Outer membrane protein transport protein</fullName>
    </submittedName>
</protein>
<feature type="signal peptide" evidence="1">
    <location>
        <begin position="1"/>
        <end position="19"/>
    </location>
</feature>
<feature type="chain" id="PRO_5045522980" evidence="1">
    <location>
        <begin position="20"/>
        <end position="519"/>
    </location>
</feature>
<dbReference type="Proteomes" id="UP001200145">
    <property type="component" value="Unassembled WGS sequence"/>
</dbReference>
<dbReference type="SUPFAM" id="SSF56935">
    <property type="entry name" value="Porins"/>
    <property type="match status" value="1"/>
</dbReference>
<evidence type="ECO:0000313" key="3">
    <source>
        <dbReference type="Proteomes" id="UP001200145"/>
    </source>
</evidence>
<keyword evidence="1" id="KW-0732">Signal</keyword>
<dbReference type="EMBL" id="JAKEVY010000001">
    <property type="protein sequence ID" value="MCF1713495.1"/>
    <property type="molecule type" value="Genomic_DNA"/>
</dbReference>